<gene>
    <name evidence="1" type="ORF">HMPREF0636_0113</name>
</gene>
<dbReference type="EMBL" id="JDFF01000025">
    <property type="protein sequence ID" value="EWC91248.1"/>
    <property type="molecule type" value="Genomic_DNA"/>
</dbReference>
<name>Z4WPQ1_9PORP</name>
<comment type="caution">
    <text evidence="1">The sequence shown here is derived from an EMBL/GenBank/DDBJ whole genome shotgun (WGS) entry which is preliminary data.</text>
</comment>
<protein>
    <submittedName>
        <fullName evidence="1">Uncharacterized protein</fullName>
    </submittedName>
</protein>
<dbReference type="AlphaFoldDB" id="Z4WPQ1"/>
<proteinExistence type="predicted"/>
<keyword evidence="2" id="KW-1185">Reference proteome</keyword>
<dbReference type="Proteomes" id="UP000023482">
    <property type="component" value="Unassembled WGS sequence"/>
</dbReference>
<evidence type="ECO:0000313" key="2">
    <source>
        <dbReference type="Proteomes" id="UP000023482"/>
    </source>
</evidence>
<organism evidence="1 2">
    <name type="scientific">Porphyromonas catoniae ATCC 51270</name>
    <dbReference type="NCBI Taxonomy" id="887901"/>
    <lineage>
        <taxon>Bacteria</taxon>
        <taxon>Pseudomonadati</taxon>
        <taxon>Bacteroidota</taxon>
        <taxon>Bacteroidia</taxon>
        <taxon>Bacteroidales</taxon>
        <taxon>Porphyromonadaceae</taxon>
        <taxon>Porphyromonas</taxon>
    </lineage>
</organism>
<reference evidence="1 2" key="1">
    <citation type="submission" date="2014-01" db="EMBL/GenBank/DDBJ databases">
        <authorList>
            <person name="Durkin A.S."/>
            <person name="McCorrison J."/>
            <person name="Torralba M."/>
            <person name="Gillis M."/>
            <person name="Haft D.H."/>
            <person name="Methe B."/>
            <person name="Sutton G."/>
            <person name="Nelson K.E."/>
        </authorList>
    </citation>
    <scope>NUCLEOTIDE SEQUENCE [LARGE SCALE GENOMIC DNA]</scope>
    <source>
        <strain evidence="1 2">ATCC 51270</strain>
    </source>
</reference>
<evidence type="ECO:0000313" key="1">
    <source>
        <dbReference type="EMBL" id="EWC91248.1"/>
    </source>
</evidence>
<sequence length="42" mass="5167">MKNHLLPSILHLSLFCMRKTPIKKSEMWQEQERLNTHHKRLI</sequence>
<accession>Z4WPQ1</accession>